<dbReference type="Pfam" id="PF02661">
    <property type="entry name" value="Fic"/>
    <property type="match status" value="1"/>
</dbReference>
<protein>
    <submittedName>
        <fullName evidence="2">Type II toxin-antitoxin system death-on-curing family toxin</fullName>
    </submittedName>
</protein>
<dbReference type="Gene3D" id="1.20.120.1870">
    <property type="entry name" value="Fic/DOC protein, Fido domain"/>
    <property type="match status" value="1"/>
</dbReference>
<accession>A0A255XX23</accession>
<reference evidence="2 3" key="1">
    <citation type="submission" date="2017-07" db="EMBL/GenBank/DDBJ databases">
        <title>Elstera cyanobacteriorum sp. nov., a novel bacterium isolated from cyanobacterial aggregates in a eutrophic lake.</title>
        <authorList>
            <person name="Cai H."/>
        </authorList>
    </citation>
    <scope>NUCLEOTIDE SEQUENCE [LARGE SCALE GENOMIC DNA]</scope>
    <source>
        <strain evidence="2 3">TH019</strain>
    </source>
</reference>
<evidence type="ECO:0000259" key="1">
    <source>
        <dbReference type="PROSITE" id="PS51459"/>
    </source>
</evidence>
<dbReference type="RefSeq" id="WP_094407517.1">
    <property type="nucleotide sequence ID" value="NZ_BMJZ01000007.1"/>
</dbReference>
<dbReference type="EMBL" id="NOXS01000025">
    <property type="protein sequence ID" value="OYQ20935.1"/>
    <property type="molecule type" value="Genomic_DNA"/>
</dbReference>
<dbReference type="SUPFAM" id="SSF140931">
    <property type="entry name" value="Fic-like"/>
    <property type="match status" value="1"/>
</dbReference>
<evidence type="ECO:0000313" key="3">
    <source>
        <dbReference type="Proteomes" id="UP000216361"/>
    </source>
</evidence>
<dbReference type="InterPro" id="IPR036597">
    <property type="entry name" value="Fido-like_dom_sf"/>
</dbReference>
<dbReference type="InterPro" id="IPR006440">
    <property type="entry name" value="Doc"/>
</dbReference>
<dbReference type="PIRSF" id="PIRSF018297">
    <property type="entry name" value="Doc"/>
    <property type="match status" value="1"/>
</dbReference>
<proteinExistence type="predicted"/>
<gene>
    <name evidence="2" type="ORF">CHR90_03080</name>
</gene>
<dbReference type="NCBIfam" id="TIGR01550">
    <property type="entry name" value="DOC_P1"/>
    <property type="match status" value="1"/>
</dbReference>
<name>A0A255XX23_9PROT</name>
<dbReference type="GO" id="GO:0016301">
    <property type="term" value="F:kinase activity"/>
    <property type="evidence" value="ECO:0007669"/>
    <property type="project" value="InterPro"/>
</dbReference>
<comment type="caution">
    <text evidence="2">The sequence shown here is derived from an EMBL/GenBank/DDBJ whole genome shotgun (WGS) entry which is preliminary data.</text>
</comment>
<dbReference type="PANTHER" id="PTHR39426">
    <property type="entry name" value="HOMOLOGY TO DEATH-ON-CURING PROTEIN OF PHAGE P1"/>
    <property type="match status" value="1"/>
</dbReference>
<dbReference type="InterPro" id="IPR003812">
    <property type="entry name" value="Fido"/>
</dbReference>
<sequence>MNEPEWLHPSIITTIHEEQIAEHGGLTGTRSPELLEAALARPQHLYAFGEPHLCDLAAAYAFGIARNHPFVDGNKRTAFVACELFLLLNGVKLIASDNECIETMLALASGALSAEDYAAWLRTVTQPA</sequence>
<organism evidence="2 3">
    <name type="scientific">Elstera cyanobacteriorum</name>
    <dbReference type="NCBI Taxonomy" id="2022747"/>
    <lineage>
        <taxon>Bacteria</taxon>
        <taxon>Pseudomonadati</taxon>
        <taxon>Pseudomonadota</taxon>
        <taxon>Alphaproteobacteria</taxon>
        <taxon>Rhodospirillales</taxon>
        <taxon>Rhodospirillaceae</taxon>
        <taxon>Elstera</taxon>
    </lineage>
</organism>
<keyword evidence="3" id="KW-1185">Reference proteome</keyword>
<dbReference type="AlphaFoldDB" id="A0A255XX23"/>
<feature type="domain" description="Fido" evidence="1">
    <location>
        <begin position="7"/>
        <end position="123"/>
    </location>
</feature>
<dbReference type="PANTHER" id="PTHR39426:SF1">
    <property type="entry name" value="HOMOLOGY TO DEATH-ON-CURING PROTEIN OF PHAGE P1"/>
    <property type="match status" value="1"/>
</dbReference>
<evidence type="ECO:0000313" key="2">
    <source>
        <dbReference type="EMBL" id="OYQ20935.1"/>
    </source>
</evidence>
<dbReference type="PROSITE" id="PS51459">
    <property type="entry name" value="FIDO"/>
    <property type="match status" value="1"/>
</dbReference>
<dbReference type="OrthoDB" id="9802752at2"/>
<dbReference type="Proteomes" id="UP000216361">
    <property type="component" value="Unassembled WGS sequence"/>
</dbReference>
<dbReference type="InterPro" id="IPR053737">
    <property type="entry name" value="Type_II_TA_Toxin"/>
</dbReference>